<gene>
    <name evidence="3" type="ORF">DFQ06_2602</name>
</gene>
<dbReference type="InterPro" id="IPR006976">
    <property type="entry name" value="VanZ-like"/>
</dbReference>
<dbReference type="PROSITE" id="PS51257">
    <property type="entry name" value="PROKAR_LIPOPROTEIN"/>
    <property type="match status" value="1"/>
</dbReference>
<keyword evidence="4" id="KW-1185">Reference proteome</keyword>
<feature type="transmembrane region" description="Helical" evidence="1">
    <location>
        <begin position="98"/>
        <end position="116"/>
    </location>
</feature>
<dbReference type="AlphaFoldDB" id="A0A4R8MEI1"/>
<keyword evidence="1" id="KW-0472">Membrane</keyword>
<accession>A0A4R8MEI1</accession>
<evidence type="ECO:0000313" key="3">
    <source>
        <dbReference type="EMBL" id="TDY62752.1"/>
    </source>
</evidence>
<dbReference type="PANTHER" id="PTHR28008">
    <property type="entry name" value="DOMAIN PROTEIN, PUTATIVE (AFU_ORTHOLOGUE AFUA_3G10980)-RELATED"/>
    <property type="match status" value="1"/>
</dbReference>
<comment type="caution">
    <text evidence="3">The sequence shown here is derived from an EMBL/GenBank/DDBJ whole genome shotgun (WGS) entry which is preliminary data.</text>
</comment>
<keyword evidence="1" id="KW-1133">Transmembrane helix</keyword>
<feature type="domain" description="VanZ-like" evidence="2">
    <location>
        <begin position="37"/>
        <end position="116"/>
    </location>
</feature>
<evidence type="ECO:0000313" key="4">
    <source>
        <dbReference type="Proteomes" id="UP000294824"/>
    </source>
</evidence>
<sequence length="126" mass="14107">MVLKKSAIVLAVLYTVALTAACLMSLKDMPKVDVSNGDKIFHFGAYAAFTVLWYAAFIFNFKLEQMKALLYATVFAVVFGIVIEVLQDTMTDYRAMDIYDVVANSLGALLTALILWRINKLQVKKQ</sequence>
<organism evidence="3 4">
    <name type="scientific">Algibacter lectus</name>
    <dbReference type="NCBI Taxonomy" id="221126"/>
    <lineage>
        <taxon>Bacteria</taxon>
        <taxon>Pseudomonadati</taxon>
        <taxon>Bacteroidota</taxon>
        <taxon>Flavobacteriia</taxon>
        <taxon>Flavobacteriales</taxon>
        <taxon>Flavobacteriaceae</taxon>
        <taxon>Algibacter</taxon>
    </lineage>
</organism>
<evidence type="ECO:0000256" key="1">
    <source>
        <dbReference type="SAM" id="Phobius"/>
    </source>
</evidence>
<evidence type="ECO:0000259" key="2">
    <source>
        <dbReference type="Pfam" id="PF04892"/>
    </source>
</evidence>
<dbReference type="Pfam" id="PF04892">
    <property type="entry name" value="VanZ"/>
    <property type="match status" value="1"/>
</dbReference>
<dbReference type="Proteomes" id="UP000294824">
    <property type="component" value="Unassembled WGS sequence"/>
</dbReference>
<proteinExistence type="predicted"/>
<dbReference type="PANTHER" id="PTHR28008:SF1">
    <property type="entry name" value="DOMAIN PROTEIN, PUTATIVE (AFU_ORTHOLOGUE AFUA_3G10980)-RELATED"/>
    <property type="match status" value="1"/>
</dbReference>
<dbReference type="NCBIfam" id="NF037970">
    <property type="entry name" value="vanZ_1"/>
    <property type="match status" value="1"/>
</dbReference>
<keyword evidence="1" id="KW-0812">Transmembrane</keyword>
<reference evidence="3 4" key="1">
    <citation type="submission" date="2019-03" db="EMBL/GenBank/DDBJ databases">
        <title>Genomic Encyclopedia of Type Strains, Phase III (KMG-III): the genomes of soil and plant-associated and newly described type strains.</title>
        <authorList>
            <person name="Whitman W."/>
        </authorList>
    </citation>
    <scope>NUCLEOTIDE SEQUENCE [LARGE SCALE GENOMIC DNA]</scope>
    <source>
        <strain evidence="3 4">CECT 8301</strain>
    </source>
</reference>
<feature type="transmembrane region" description="Helical" evidence="1">
    <location>
        <begin position="68"/>
        <end position="86"/>
    </location>
</feature>
<feature type="transmembrane region" description="Helical" evidence="1">
    <location>
        <begin position="43"/>
        <end position="61"/>
    </location>
</feature>
<name>A0A4R8MEI1_9FLAO</name>
<protein>
    <submittedName>
        <fullName evidence="3">VanZ like protein</fullName>
    </submittedName>
</protein>
<dbReference type="EMBL" id="SORL01000008">
    <property type="protein sequence ID" value="TDY62752.1"/>
    <property type="molecule type" value="Genomic_DNA"/>
</dbReference>